<organism evidence="3 4">
    <name type="scientific">Artemisia annua</name>
    <name type="common">Sweet wormwood</name>
    <dbReference type="NCBI Taxonomy" id="35608"/>
    <lineage>
        <taxon>Eukaryota</taxon>
        <taxon>Viridiplantae</taxon>
        <taxon>Streptophyta</taxon>
        <taxon>Embryophyta</taxon>
        <taxon>Tracheophyta</taxon>
        <taxon>Spermatophyta</taxon>
        <taxon>Magnoliopsida</taxon>
        <taxon>eudicotyledons</taxon>
        <taxon>Gunneridae</taxon>
        <taxon>Pentapetalae</taxon>
        <taxon>asterids</taxon>
        <taxon>campanulids</taxon>
        <taxon>Asterales</taxon>
        <taxon>Asteraceae</taxon>
        <taxon>Asteroideae</taxon>
        <taxon>Anthemideae</taxon>
        <taxon>Artemisiinae</taxon>
        <taxon>Artemisia</taxon>
    </lineage>
</organism>
<name>A0A2U1NIH0_ARTAN</name>
<protein>
    <submittedName>
        <fullName evidence="3">Lipopolysaccharide-modifying protein</fullName>
    </submittedName>
</protein>
<keyword evidence="4" id="KW-1185">Reference proteome</keyword>
<dbReference type="PANTHER" id="PTHR12203:SF101">
    <property type="entry name" value="LIPOPOLYSACCHARIDE-MODIFYING PROTEIN-RELATED"/>
    <property type="match status" value="1"/>
</dbReference>
<keyword evidence="1" id="KW-0472">Membrane</keyword>
<proteinExistence type="predicted"/>
<reference evidence="3 4" key="1">
    <citation type="journal article" date="2018" name="Mol. Plant">
        <title>The genome of Artemisia annua provides insight into the evolution of Asteraceae family and artemisinin biosynthesis.</title>
        <authorList>
            <person name="Shen Q."/>
            <person name="Zhang L."/>
            <person name="Liao Z."/>
            <person name="Wang S."/>
            <person name="Yan T."/>
            <person name="Shi P."/>
            <person name="Liu M."/>
            <person name="Fu X."/>
            <person name="Pan Q."/>
            <person name="Wang Y."/>
            <person name="Lv Z."/>
            <person name="Lu X."/>
            <person name="Zhang F."/>
            <person name="Jiang W."/>
            <person name="Ma Y."/>
            <person name="Chen M."/>
            <person name="Hao X."/>
            <person name="Li L."/>
            <person name="Tang Y."/>
            <person name="Lv G."/>
            <person name="Zhou Y."/>
            <person name="Sun X."/>
            <person name="Brodelius P.E."/>
            <person name="Rose J.K.C."/>
            <person name="Tang K."/>
        </authorList>
    </citation>
    <scope>NUCLEOTIDE SEQUENCE [LARGE SCALE GENOMIC DNA]</scope>
    <source>
        <strain evidence="4">cv. Huhao1</strain>
        <tissue evidence="3">Leaf</tissue>
    </source>
</reference>
<dbReference type="Pfam" id="PF05686">
    <property type="entry name" value="Glyco_transf_90"/>
    <property type="match status" value="1"/>
</dbReference>
<dbReference type="Proteomes" id="UP000245207">
    <property type="component" value="Unassembled WGS sequence"/>
</dbReference>
<sequence>MDNAYDYMFHLLTAYSKIMKYKPTVPENATELCSETMACTSEGFVKQLMDQSTINVPENVSPYIMQPPYDPQTLNPILGQNANLIKQGYKCCSLVQVAWFGDAVFVYFYINFMYFALVKTALVTVLRQQWWRSNVGNGGGVTSAIVASRRHQWWICNDRDDGGVQWGGDGDSAMMVI</sequence>
<gene>
    <name evidence="3" type="ORF">CTI12_AA262400</name>
</gene>
<keyword evidence="1" id="KW-1133">Transmembrane helix</keyword>
<feature type="domain" description="Glycosyl transferase CAP10" evidence="2">
    <location>
        <begin position="1"/>
        <end position="87"/>
    </location>
</feature>
<evidence type="ECO:0000313" key="3">
    <source>
        <dbReference type="EMBL" id="PWA73297.1"/>
    </source>
</evidence>
<keyword evidence="1" id="KW-0812">Transmembrane</keyword>
<dbReference type="OrthoDB" id="202415at2759"/>
<evidence type="ECO:0000259" key="2">
    <source>
        <dbReference type="Pfam" id="PF05686"/>
    </source>
</evidence>
<accession>A0A2U1NIH0</accession>
<dbReference type="InterPro" id="IPR006598">
    <property type="entry name" value="CAP10"/>
</dbReference>
<dbReference type="PANTHER" id="PTHR12203">
    <property type="entry name" value="KDEL LYS-ASP-GLU-LEU CONTAINING - RELATED"/>
    <property type="match status" value="1"/>
</dbReference>
<dbReference type="STRING" id="35608.A0A2U1NIH0"/>
<feature type="transmembrane region" description="Helical" evidence="1">
    <location>
        <begin position="104"/>
        <end position="126"/>
    </location>
</feature>
<evidence type="ECO:0000256" key="1">
    <source>
        <dbReference type="SAM" id="Phobius"/>
    </source>
</evidence>
<dbReference type="InterPro" id="IPR051091">
    <property type="entry name" value="O-Glucosyltr/Glycosyltrsf_90"/>
</dbReference>
<evidence type="ECO:0000313" key="4">
    <source>
        <dbReference type="Proteomes" id="UP000245207"/>
    </source>
</evidence>
<dbReference type="EMBL" id="PKPP01002757">
    <property type="protein sequence ID" value="PWA73297.1"/>
    <property type="molecule type" value="Genomic_DNA"/>
</dbReference>
<comment type="caution">
    <text evidence="3">The sequence shown here is derived from an EMBL/GenBank/DDBJ whole genome shotgun (WGS) entry which is preliminary data.</text>
</comment>
<dbReference type="AlphaFoldDB" id="A0A2U1NIH0"/>